<reference evidence="3 4" key="1">
    <citation type="submission" date="2019-02" db="EMBL/GenBank/DDBJ databases">
        <title>Deep-cultivation of Planctomycetes and their phenomic and genomic characterization uncovers novel biology.</title>
        <authorList>
            <person name="Wiegand S."/>
            <person name="Jogler M."/>
            <person name="Boedeker C."/>
            <person name="Pinto D."/>
            <person name="Vollmers J."/>
            <person name="Rivas-Marin E."/>
            <person name="Kohn T."/>
            <person name="Peeters S.H."/>
            <person name="Heuer A."/>
            <person name="Rast P."/>
            <person name="Oberbeckmann S."/>
            <person name="Bunk B."/>
            <person name="Jeske O."/>
            <person name="Meyerdierks A."/>
            <person name="Storesund J.E."/>
            <person name="Kallscheuer N."/>
            <person name="Luecker S."/>
            <person name="Lage O.M."/>
            <person name="Pohl T."/>
            <person name="Merkel B.J."/>
            <person name="Hornburger P."/>
            <person name="Mueller R.-W."/>
            <person name="Bruemmer F."/>
            <person name="Labrenz M."/>
            <person name="Spormann A.M."/>
            <person name="Op den Camp H."/>
            <person name="Overmann J."/>
            <person name="Amann R."/>
            <person name="Jetten M.S.M."/>
            <person name="Mascher T."/>
            <person name="Medema M.H."/>
            <person name="Devos D.P."/>
            <person name="Kaster A.-K."/>
            <person name="Ovreas L."/>
            <person name="Rohde M."/>
            <person name="Galperin M.Y."/>
            <person name="Jogler C."/>
        </authorList>
    </citation>
    <scope>NUCLEOTIDE SEQUENCE [LARGE SCALE GENOMIC DNA]</scope>
    <source>
        <strain evidence="3 4">Pla163</strain>
    </source>
</reference>
<dbReference type="PANTHER" id="PTHR32060">
    <property type="entry name" value="TAIL-SPECIFIC PROTEASE"/>
    <property type="match status" value="1"/>
</dbReference>
<dbReference type="Gene3D" id="3.30.750.44">
    <property type="match status" value="1"/>
</dbReference>
<organism evidence="3 4">
    <name type="scientific">Rohdeia mirabilis</name>
    <dbReference type="NCBI Taxonomy" id="2528008"/>
    <lineage>
        <taxon>Bacteria</taxon>
        <taxon>Pseudomonadati</taxon>
        <taxon>Planctomycetota</taxon>
        <taxon>Planctomycetia</taxon>
        <taxon>Planctomycetia incertae sedis</taxon>
        <taxon>Rohdeia</taxon>
    </lineage>
</organism>
<dbReference type="GO" id="GO:0030288">
    <property type="term" value="C:outer membrane-bounded periplasmic space"/>
    <property type="evidence" value="ECO:0007669"/>
    <property type="project" value="TreeGrafter"/>
</dbReference>
<evidence type="ECO:0000259" key="2">
    <source>
        <dbReference type="Pfam" id="PF03572"/>
    </source>
</evidence>
<dbReference type="GO" id="GO:0008236">
    <property type="term" value="F:serine-type peptidase activity"/>
    <property type="evidence" value="ECO:0007669"/>
    <property type="project" value="InterPro"/>
</dbReference>
<dbReference type="GO" id="GO:0004175">
    <property type="term" value="F:endopeptidase activity"/>
    <property type="evidence" value="ECO:0007669"/>
    <property type="project" value="TreeGrafter"/>
</dbReference>
<dbReference type="Gene3D" id="3.90.226.10">
    <property type="entry name" value="2-enoyl-CoA Hydratase, Chain A, domain 1"/>
    <property type="match status" value="1"/>
</dbReference>
<dbReference type="RefSeq" id="WP_145184641.1">
    <property type="nucleotide sequence ID" value="NZ_CP036290.1"/>
</dbReference>
<dbReference type="GO" id="GO:0007165">
    <property type="term" value="P:signal transduction"/>
    <property type="evidence" value="ECO:0007669"/>
    <property type="project" value="TreeGrafter"/>
</dbReference>
<protein>
    <submittedName>
        <fullName evidence="3">Peptidase family S41</fullName>
    </submittedName>
</protein>
<accession>A0A518CXN2</accession>
<dbReference type="Pfam" id="PF03572">
    <property type="entry name" value="Peptidase_S41"/>
    <property type="match status" value="1"/>
</dbReference>
<name>A0A518CXN2_9BACT</name>
<dbReference type="InterPro" id="IPR005151">
    <property type="entry name" value="Tail-specific_protease"/>
</dbReference>
<evidence type="ECO:0000313" key="4">
    <source>
        <dbReference type="Proteomes" id="UP000319342"/>
    </source>
</evidence>
<evidence type="ECO:0000256" key="1">
    <source>
        <dbReference type="SAM" id="SignalP"/>
    </source>
</evidence>
<keyword evidence="4" id="KW-1185">Reference proteome</keyword>
<feature type="domain" description="Tail specific protease" evidence="2">
    <location>
        <begin position="351"/>
        <end position="567"/>
    </location>
</feature>
<dbReference type="PANTHER" id="PTHR32060:SF30">
    <property type="entry name" value="CARBOXY-TERMINAL PROCESSING PROTEASE CTPA"/>
    <property type="match status" value="1"/>
</dbReference>
<dbReference type="Proteomes" id="UP000319342">
    <property type="component" value="Chromosome"/>
</dbReference>
<keyword evidence="1" id="KW-0732">Signal</keyword>
<dbReference type="SUPFAM" id="SSF52096">
    <property type="entry name" value="ClpP/crotonase"/>
    <property type="match status" value="1"/>
</dbReference>
<dbReference type="OrthoDB" id="252415at2"/>
<dbReference type="AlphaFoldDB" id="A0A518CXN2"/>
<dbReference type="EMBL" id="CP036290">
    <property type="protein sequence ID" value="QDU83967.1"/>
    <property type="molecule type" value="Genomic_DNA"/>
</dbReference>
<dbReference type="InterPro" id="IPR029045">
    <property type="entry name" value="ClpP/crotonase-like_dom_sf"/>
</dbReference>
<dbReference type="GO" id="GO:0006508">
    <property type="term" value="P:proteolysis"/>
    <property type="evidence" value="ECO:0007669"/>
    <property type="project" value="InterPro"/>
</dbReference>
<evidence type="ECO:0000313" key="3">
    <source>
        <dbReference type="EMBL" id="QDU83967.1"/>
    </source>
</evidence>
<feature type="chain" id="PRO_5022117481" evidence="1">
    <location>
        <begin position="28"/>
        <end position="592"/>
    </location>
</feature>
<sequence precursor="true">MNARTRPAPFGLLLALLIGLFTTGAFAQNADRKGSPFEGIRWSDAAPQVLVRGAWYAPVSIHGVEVNEILEFCEARWPGKREKRFAEDLVEAMTLMGHTVPAAVDLVLTRVADGERIELQGVAVTLANRQALRSAGDPRAVRSAAPASLTRERALEDLAELARRLQDQFAYLELGDFDWKAELDRIGKELPRQVATGEFAGQLERFMAHFRDGHASVSSDRQEGPSTYPPFLLQEAAGGVVAFRPDRSSLLDDEHPYVVEIDGVGIEVWIDRASSSVASGSPQLVRSWSLRGLRNLELLRTPEDGAAAGTVRVKLAAQDGSTTVERVLAMVPRRPIFGSWPATETRILDGDVGYLRLAAMDDALVPHLREAMESFRRTKGLVVDVRGNGGGSRSLLIALAGYLVGPDEGPWVGNVAKYRLSSRFDAGHLEARYMYRAADERWTRAQRRAVDAVAKRFEPEWAPPGAFSEWHYLVLDRTGHEDEYFYRQPVVVLSDAGCFSATDIFLAALSGRPRVTLMGSASSGGSARSQSFSLTHSGIGVRCASMASFRPDGRLYDGRGVEVDIEVPIQPTDLVRAGTDTVLEAALARVLE</sequence>
<proteinExistence type="predicted"/>
<feature type="signal peptide" evidence="1">
    <location>
        <begin position="1"/>
        <end position="27"/>
    </location>
</feature>
<gene>
    <name evidence="3" type="ORF">Pla163_10680</name>
</gene>